<dbReference type="PROSITE" id="PS51722">
    <property type="entry name" value="G_TR_2"/>
    <property type="match status" value="1"/>
</dbReference>
<evidence type="ECO:0000256" key="10">
    <source>
        <dbReference type="ARBA" id="ARBA00044200"/>
    </source>
</evidence>
<feature type="compositionally biased region" description="Basic and acidic residues" evidence="11">
    <location>
        <begin position="511"/>
        <end position="532"/>
    </location>
</feature>
<name>A0AA40F254_9PEZI</name>
<dbReference type="SUPFAM" id="SSF52540">
    <property type="entry name" value="P-loop containing nucleoside triphosphate hydrolases"/>
    <property type="match status" value="1"/>
</dbReference>
<keyword evidence="8" id="KW-0342">GTP-binding</keyword>
<dbReference type="SUPFAM" id="SSF52156">
    <property type="entry name" value="Initiation factor IF2/eIF5b, domain 3"/>
    <property type="match status" value="1"/>
</dbReference>
<sequence>MAAIAVETKVEPVTQVVDDSSWDWADELPDKATKAAAERPWSQDEPQEGHRQREPKPKASELVPRHPYDAPETRGLRERDRGHRDRYDHVEREDKGGRGKRREFAEPARDDFDEESFAEKRRRRAERKAAKERNKQQAAEEAGPQTILLPELISVANLGAALGIKAKEFIQQMGEMGFENITKDNILTGETAALIAQEYGFEAQVAMGEDEDLKPRPPPEDPSSLPLRPPVVTIMGHVDHGKTTLLDYLRKSSIVEQEHGGITQHIGAFSVNLSSGNPITFLDTPGHAAFLSMRQRGANVTDMVILVVAADDSVKPQTIEALKHARAAKVPMIVAINKVDKESANIDRVKSDLVAQGVEIEDYGGDVQVVCVSGKTGQGMEDLEENILLLAEMLDIRSETDGMAEGWVLESTIKPIGRVATVLVKRGTLRPGDAIVAGSVAARIRTLRNEAGQEIDEAPPGTAVEILGWKDPPAAGDQVLQAPSEDKAKRAAHYRQELKERHEAVALQTKQDQDKRDKAAAEEVERDMKEASEEGAAVEPKEAGTTVVNFIIKGDVHGSVEACCASVLAIGNNEVRPRVLLSGPGQITEWEVEHAAVSGSRIINFNNTIPGHIRRQAEDAGVKILDHNVIYHMAEDVRDTLSGYLAPTVVTKVLGEIEVLQIFQINVHGRVYKPIAGCKVRNGQVLRKAKVRVMRNNEEIFKGTIDALKQGKKDAVEVKKGSECGISFNSDWADFRQGDIIQPIEEVSEKRHL</sequence>
<dbReference type="Gene3D" id="3.40.50.10050">
    <property type="entry name" value="Translation initiation factor IF- 2, domain 3"/>
    <property type="match status" value="1"/>
</dbReference>
<dbReference type="FunFam" id="3.40.50.300:FF:000019">
    <property type="entry name" value="Translation initiation factor IF-2"/>
    <property type="match status" value="1"/>
</dbReference>
<dbReference type="GO" id="GO:0003743">
    <property type="term" value="F:translation initiation factor activity"/>
    <property type="evidence" value="ECO:0007669"/>
    <property type="project" value="UniProtKB-KW"/>
</dbReference>
<dbReference type="SUPFAM" id="SSF50447">
    <property type="entry name" value="Translation proteins"/>
    <property type="match status" value="2"/>
</dbReference>
<evidence type="ECO:0000256" key="4">
    <source>
        <dbReference type="ARBA" id="ARBA00022741"/>
    </source>
</evidence>
<dbReference type="InterPro" id="IPR053905">
    <property type="entry name" value="EF-G-like_DII"/>
</dbReference>
<dbReference type="InterPro" id="IPR000178">
    <property type="entry name" value="TF_IF2_bacterial-like"/>
</dbReference>
<keyword evidence="5" id="KW-0648">Protein biosynthesis</keyword>
<dbReference type="InterPro" id="IPR023115">
    <property type="entry name" value="TIF_IF2_dom3"/>
</dbReference>
<evidence type="ECO:0000256" key="5">
    <source>
        <dbReference type="ARBA" id="ARBA00022917"/>
    </source>
</evidence>
<accession>A0AA40F254</accession>
<dbReference type="PANTHER" id="PTHR43381">
    <property type="entry name" value="TRANSLATION INITIATION FACTOR IF-2-RELATED"/>
    <property type="match status" value="1"/>
</dbReference>
<dbReference type="InterPro" id="IPR000795">
    <property type="entry name" value="T_Tr_GTP-bd_dom"/>
</dbReference>
<proteinExistence type="inferred from homology"/>
<dbReference type="HAMAP" id="MF_00100_B">
    <property type="entry name" value="IF_2_B"/>
    <property type="match status" value="1"/>
</dbReference>
<reference evidence="13" key="1">
    <citation type="submission" date="2023-06" db="EMBL/GenBank/DDBJ databases">
        <title>Genome-scale phylogeny and comparative genomics of the fungal order Sordariales.</title>
        <authorList>
            <consortium name="Lawrence Berkeley National Laboratory"/>
            <person name="Hensen N."/>
            <person name="Bonometti L."/>
            <person name="Westerberg I."/>
            <person name="Brannstrom I.O."/>
            <person name="Guillou S."/>
            <person name="Cros-Aarteil S."/>
            <person name="Calhoun S."/>
            <person name="Haridas S."/>
            <person name="Kuo A."/>
            <person name="Mondo S."/>
            <person name="Pangilinan J."/>
            <person name="Riley R."/>
            <person name="LaButti K."/>
            <person name="Andreopoulos B."/>
            <person name="Lipzen A."/>
            <person name="Chen C."/>
            <person name="Yanf M."/>
            <person name="Daum C."/>
            <person name="Ng V."/>
            <person name="Clum A."/>
            <person name="Steindorff A."/>
            <person name="Ohm R."/>
            <person name="Martin F."/>
            <person name="Silar P."/>
            <person name="Natvig D."/>
            <person name="Lalanne C."/>
            <person name="Gautier V."/>
            <person name="Ament-velasquez S.L."/>
            <person name="Kruys A."/>
            <person name="Hutchinson M.I."/>
            <person name="Powell A.J."/>
            <person name="Barry K."/>
            <person name="Miller A.N."/>
            <person name="Grigoriev I.V."/>
            <person name="Debuchy R."/>
            <person name="Gladieux P."/>
            <person name="Thoren M.H."/>
            <person name="Johannesson H."/>
        </authorList>
    </citation>
    <scope>NUCLEOTIDE SEQUENCE</scope>
    <source>
        <strain evidence="13">SMH3187-1</strain>
    </source>
</reference>
<dbReference type="InterPro" id="IPR006847">
    <property type="entry name" value="IF2_N"/>
</dbReference>
<evidence type="ECO:0000259" key="12">
    <source>
        <dbReference type="PROSITE" id="PS51722"/>
    </source>
</evidence>
<dbReference type="FunFam" id="2.40.30.10:FF:000007">
    <property type="entry name" value="Translation initiation factor IF-2"/>
    <property type="match status" value="1"/>
</dbReference>
<dbReference type="InterPro" id="IPR027417">
    <property type="entry name" value="P-loop_NTPase"/>
</dbReference>
<dbReference type="CDD" id="cd03702">
    <property type="entry name" value="IF2_mtIF2_II"/>
    <property type="match status" value="1"/>
</dbReference>
<dbReference type="PANTHER" id="PTHR43381:SF20">
    <property type="entry name" value="TRANSLATION INITIATION FACTOR IF-2, MITOCHONDRIAL"/>
    <property type="match status" value="1"/>
</dbReference>
<dbReference type="GO" id="GO:0005525">
    <property type="term" value="F:GTP binding"/>
    <property type="evidence" value="ECO:0007669"/>
    <property type="project" value="UniProtKB-KW"/>
</dbReference>
<feature type="region of interest" description="Disordered" evidence="11">
    <location>
        <begin position="209"/>
        <end position="228"/>
    </location>
</feature>
<evidence type="ECO:0000256" key="8">
    <source>
        <dbReference type="ARBA" id="ARBA00023134"/>
    </source>
</evidence>
<evidence type="ECO:0000256" key="2">
    <source>
        <dbReference type="ARBA" id="ARBA00007733"/>
    </source>
</evidence>
<evidence type="ECO:0000256" key="7">
    <source>
        <dbReference type="ARBA" id="ARBA00023128"/>
    </source>
</evidence>
<dbReference type="Proteomes" id="UP001172155">
    <property type="component" value="Unassembled WGS sequence"/>
</dbReference>
<dbReference type="CDD" id="cd03692">
    <property type="entry name" value="mtIF2_IVc"/>
    <property type="match status" value="1"/>
</dbReference>
<dbReference type="NCBIfam" id="TIGR00487">
    <property type="entry name" value="IF-2"/>
    <property type="match status" value="1"/>
</dbReference>
<dbReference type="InterPro" id="IPR009000">
    <property type="entry name" value="Transl_B-barrel_sf"/>
</dbReference>
<organism evidence="13 14">
    <name type="scientific">Schizothecium vesticola</name>
    <dbReference type="NCBI Taxonomy" id="314040"/>
    <lineage>
        <taxon>Eukaryota</taxon>
        <taxon>Fungi</taxon>
        <taxon>Dikarya</taxon>
        <taxon>Ascomycota</taxon>
        <taxon>Pezizomycotina</taxon>
        <taxon>Sordariomycetes</taxon>
        <taxon>Sordariomycetidae</taxon>
        <taxon>Sordariales</taxon>
        <taxon>Schizotheciaceae</taxon>
        <taxon>Schizothecium</taxon>
    </lineage>
</organism>
<comment type="function">
    <text evidence="9">One of the essential components for the initiation of protein synthesis. Protects formylmethionyl-tRNA from spontaneous hydrolysis and promotes its binding to the 30S ribosomal subunits. Also involved in the hydrolysis of GTP during the formation of the 70S ribosomal complex.</text>
</comment>
<dbReference type="NCBIfam" id="TIGR00231">
    <property type="entry name" value="small_GTP"/>
    <property type="match status" value="1"/>
</dbReference>
<dbReference type="InterPro" id="IPR015760">
    <property type="entry name" value="TIF_IF2"/>
</dbReference>
<evidence type="ECO:0000313" key="13">
    <source>
        <dbReference type="EMBL" id="KAK0749823.1"/>
    </source>
</evidence>
<dbReference type="Pfam" id="PF04760">
    <property type="entry name" value="IF2_N"/>
    <property type="match status" value="1"/>
</dbReference>
<dbReference type="Pfam" id="PF11987">
    <property type="entry name" value="IF-2"/>
    <property type="match status" value="1"/>
</dbReference>
<dbReference type="Pfam" id="PF22042">
    <property type="entry name" value="EF-G_D2"/>
    <property type="match status" value="1"/>
</dbReference>
<feature type="domain" description="Tr-type G" evidence="12">
    <location>
        <begin position="227"/>
        <end position="399"/>
    </location>
</feature>
<feature type="compositionally biased region" description="Basic and acidic residues" evidence="11">
    <location>
        <begin position="47"/>
        <end position="110"/>
    </location>
</feature>
<dbReference type="InterPro" id="IPR036925">
    <property type="entry name" value="TIF_IF2_dom3_sf"/>
</dbReference>
<dbReference type="GO" id="GO:0003924">
    <property type="term" value="F:GTPase activity"/>
    <property type="evidence" value="ECO:0007669"/>
    <property type="project" value="InterPro"/>
</dbReference>
<protein>
    <recommendedName>
        <fullName evidence="10">Translation initiation factor IF-2, mitochondrial</fullName>
    </recommendedName>
</protein>
<evidence type="ECO:0000256" key="9">
    <source>
        <dbReference type="ARBA" id="ARBA00025162"/>
    </source>
</evidence>
<dbReference type="Gene3D" id="2.40.30.10">
    <property type="entry name" value="Translation factors"/>
    <property type="match status" value="2"/>
</dbReference>
<keyword evidence="4" id="KW-0547">Nucleotide-binding</keyword>
<dbReference type="FunFam" id="3.40.50.10050:FF:000001">
    <property type="entry name" value="Translation initiation factor IF-2"/>
    <property type="match status" value="1"/>
</dbReference>
<evidence type="ECO:0000256" key="3">
    <source>
        <dbReference type="ARBA" id="ARBA00022540"/>
    </source>
</evidence>
<keyword evidence="6" id="KW-0809">Transit peptide</keyword>
<dbReference type="AlphaFoldDB" id="A0AA40F254"/>
<evidence type="ECO:0000256" key="11">
    <source>
        <dbReference type="SAM" id="MobiDB-lite"/>
    </source>
</evidence>
<keyword evidence="14" id="KW-1185">Reference proteome</keyword>
<dbReference type="Pfam" id="PF00009">
    <property type="entry name" value="GTP_EFTU"/>
    <property type="match status" value="1"/>
</dbReference>
<dbReference type="InterPro" id="IPR044145">
    <property type="entry name" value="IF2_II"/>
</dbReference>
<dbReference type="Gene3D" id="3.40.50.300">
    <property type="entry name" value="P-loop containing nucleotide triphosphate hydrolases"/>
    <property type="match status" value="1"/>
</dbReference>
<dbReference type="FunFam" id="2.40.30.10:FF:000008">
    <property type="entry name" value="Translation initiation factor IF-2"/>
    <property type="match status" value="1"/>
</dbReference>
<dbReference type="CDD" id="cd01887">
    <property type="entry name" value="IF2_eIF5B"/>
    <property type="match status" value="1"/>
</dbReference>
<dbReference type="EMBL" id="JAUKUD010000003">
    <property type="protein sequence ID" value="KAK0749823.1"/>
    <property type="molecule type" value="Genomic_DNA"/>
</dbReference>
<feature type="region of interest" description="Disordered" evidence="11">
    <location>
        <begin position="1"/>
        <end position="142"/>
    </location>
</feature>
<keyword evidence="3" id="KW-0396">Initiation factor</keyword>
<keyword evidence="7" id="KW-0496">Mitochondrion</keyword>
<dbReference type="GO" id="GO:0005739">
    <property type="term" value="C:mitochondrion"/>
    <property type="evidence" value="ECO:0007669"/>
    <property type="project" value="UniProtKB-SubCell"/>
</dbReference>
<comment type="similarity">
    <text evidence="2">Belongs to the TRAFAC class translation factor GTPase superfamily. Classic translation factor GTPase family. IF-2 subfamily.</text>
</comment>
<comment type="subcellular location">
    <subcellularLocation>
        <location evidence="1">Mitochondrion</location>
    </subcellularLocation>
</comment>
<dbReference type="InterPro" id="IPR005225">
    <property type="entry name" value="Small_GTP-bd"/>
</dbReference>
<evidence type="ECO:0000313" key="14">
    <source>
        <dbReference type="Proteomes" id="UP001172155"/>
    </source>
</evidence>
<feature type="region of interest" description="Disordered" evidence="11">
    <location>
        <begin position="504"/>
        <end position="540"/>
    </location>
</feature>
<evidence type="ECO:0000256" key="6">
    <source>
        <dbReference type="ARBA" id="ARBA00022946"/>
    </source>
</evidence>
<feature type="compositionally biased region" description="Basic and acidic residues" evidence="11">
    <location>
        <begin position="28"/>
        <end position="37"/>
    </location>
</feature>
<comment type="caution">
    <text evidence="13">The sequence shown here is derived from an EMBL/GenBank/DDBJ whole genome shotgun (WGS) entry which is preliminary data.</text>
</comment>
<gene>
    <name evidence="13" type="ORF">B0T18DRAFT_427884</name>
</gene>
<evidence type="ECO:0000256" key="1">
    <source>
        <dbReference type="ARBA" id="ARBA00004173"/>
    </source>
</evidence>